<dbReference type="RefSeq" id="WP_324179406.1">
    <property type="nucleotide sequence ID" value="NZ_BAABAW010000007.1"/>
</dbReference>
<sequence>MASFYGCGNIPELSLDIDTFDYKDVGIPVTVTPTATHTNNSDTATVQVTVEATRNCKLGSIVDFNRVFSPNGDGIDDTLVS</sequence>
<evidence type="ECO:0000313" key="2">
    <source>
        <dbReference type="Proteomes" id="UP001327027"/>
    </source>
</evidence>
<comment type="caution">
    <text evidence="1">The sequence shown here is derived from an EMBL/GenBank/DDBJ whole genome shotgun (WGS) entry which is preliminary data.</text>
</comment>
<name>A0ABU5ZTG4_9FLAO</name>
<evidence type="ECO:0000313" key="1">
    <source>
        <dbReference type="EMBL" id="MEB3345380.1"/>
    </source>
</evidence>
<organism evidence="1 2">
    <name type="scientific">Aquimarina gracilis</name>
    <dbReference type="NCBI Taxonomy" id="874422"/>
    <lineage>
        <taxon>Bacteria</taxon>
        <taxon>Pseudomonadati</taxon>
        <taxon>Bacteroidota</taxon>
        <taxon>Flavobacteriia</taxon>
        <taxon>Flavobacteriales</taxon>
        <taxon>Flavobacteriaceae</taxon>
        <taxon>Aquimarina</taxon>
    </lineage>
</organism>
<dbReference type="EMBL" id="JAYKLX010000003">
    <property type="protein sequence ID" value="MEB3345380.1"/>
    <property type="molecule type" value="Genomic_DNA"/>
</dbReference>
<proteinExistence type="predicted"/>
<gene>
    <name evidence="1" type="ORF">U6A24_07920</name>
</gene>
<protein>
    <submittedName>
        <fullName evidence="1">Uncharacterized protein</fullName>
    </submittedName>
</protein>
<dbReference type="Proteomes" id="UP001327027">
    <property type="component" value="Unassembled WGS sequence"/>
</dbReference>
<keyword evidence="2" id="KW-1185">Reference proteome</keyword>
<accession>A0ABU5ZTG4</accession>
<reference evidence="1 2" key="1">
    <citation type="journal article" date="2013" name="Int. J. Syst. Evol. Microbiol.">
        <title>Aquimarina gracilis sp. nov., isolated from the gut microflora of a mussel, Mytilus coruscus, and emended description of Aquimarina spongiae.</title>
        <authorList>
            <person name="Park S.C."/>
            <person name="Choe H.N."/>
            <person name="Baik K.S."/>
            <person name="Seong C.N."/>
        </authorList>
    </citation>
    <scope>NUCLEOTIDE SEQUENCE [LARGE SCALE GENOMIC DNA]</scope>
    <source>
        <strain evidence="1 2">PSC32</strain>
    </source>
</reference>